<evidence type="ECO:0000313" key="1">
    <source>
        <dbReference type="EMBL" id="GAA5531466.1"/>
    </source>
</evidence>
<comment type="caution">
    <text evidence="1">The sequence shown here is derived from an EMBL/GenBank/DDBJ whole genome shotgun (WGS) entry which is preliminary data.</text>
</comment>
<proteinExistence type="predicted"/>
<keyword evidence="2" id="KW-1185">Reference proteome</keyword>
<accession>A0ABP9X7W7</accession>
<dbReference type="EMBL" id="BAABRU010000052">
    <property type="protein sequence ID" value="GAA5531466.1"/>
    <property type="molecule type" value="Genomic_DNA"/>
</dbReference>
<reference evidence="1 2" key="1">
    <citation type="submission" date="2024-02" db="EMBL/GenBank/DDBJ databases">
        <title>Herpetosiphon gulosus NBRC 112829.</title>
        <authorList>
            <person name="Ichikawa N."/>
            <person name="Katano-Makiyama Y."/>
            <person name="Hidaka K."/>
        </authorList>
    </citation>
    <scope>NUCLEOTIDE SEQUENCE [LARGE SCALE GENOMIC DNA]</scope>
    <source>
        <strain evidence="1 2">NBRC 112829</strain>
    </source>
</reference>
<name>A0ABP9X7W7_9CHLR</name>
<gene>
    <name evidence="1" type="ORF">Hgul01_05291</name>
</gene>
<protein>
    <submittedName>
        <fullName evidence="1">Uncharacterized protein</fullName>
    </submittedName>
</protein>
<dbReference type="Proteomes" id="UP001428290">
    <property type="component" value="Unassembled WGS sequence"/>
</dbReference>
<sequence>METAAQSTATLAVYPTVQPDLLVSHSVYISQSGQQYIRVSIEGRFSRYSVYNLSDRCFIDRGDCPKPLQAAIASALAQLATDGKLQWFWYSHKGIVWAGPAQRAALNNALIVHVPANASPWTS</sequence>
<organism evidence="1 2">
    <name type="scientific">Herpetosiphon gulosus</name>
    <dbReference type="NCBI Taxonomy" id="1973496"/>
    <lineage>
        <taxon>Bacteria</taxon>
        <taxon>Bacillati</taxon>
        <taxon>Chloroflexota</taxon>
        <taxon>Chloroflexia</taxon>
        <taxon>Herpetosiphonales</taxon>
        <taxon>Herpetosiphonaceae</taxon>
        <taxon>Herpetosiphon</taxon>
    </lineage>
</organism>
<dbReference type="RefSeq" id="WP_345725019.1">
    <property type="nucleotide sequence ID" value="NZ_BAABRU010000052.1"/>
</dbReference>
<evidence type="ECO:0000313" key="2">
    <source>
        <dbReference type="Proteomes" id="UP001428290"/>
    </source>
</evidence>